<evidence type="ECO:0000313" key="3">
    <source>
        <dbReference type="Proteomes" id="UP000000768"/>
    </source>
</evidence>
<accession>A0A1B6Q868</accession>
<keyword evidence="1" id="KW-0472">Membrane</keyword>
<dbReference type="OMA" id="LMVAMKK"/>
<dbReference type="InParanoid" id="A0A1B6Q868"/>
<gene>
    <name evidence="2" type="ORF">SORBI_3003G423300</name>
</gene>
<dbReference type="Proteomes" id="UP000000768">
    <property type="component" value="Chromosome 3"/>
</dbReference>
<proteinExistence type="predicted"/>
<dbReference type="OrthoDB" id="696443at2759"/>
<protein>
    <submittedName>
        <fullName evidence="2">Uncharacterized protein</fullName>
    </submittedName>
</protein>
<dbReference type="AlphaFoldDB" id="A0A1B6Q868"/>
<keyword evidence="1" id="KW-1133">Transmembrane helix</keyword>
<dbReference type="Gramene" id="KXG34103">
    <property type="protein sequence ID" value="KXG34103"/>
    <property type="gene ID" value="SORBI_3003G423300"/>
</dbReference>
<keyword evidence="1" id="KW-0812">Transmembrane</keyword>
<evidence type="ECO:0000256" key="1">
    <source>
        <dbReference type="SAM" id="Phobius"/>
    </source>
</evidence>
<organism evidence="2 3">
    <name type="scientific">Sorghum bicolor</name>
    <name type="common">Sorghum</name>
    <name type="synonym">Sorghum vulgare</name>
    <dbReference type="NCBI Taxonomy" id="4558"/>
    <lineage>
        <taxon>Eukaryota</taxon>
        <taxon>Viridiplantae</taxon>
        <taxon>Streptophyta</taxon>
        <taxon>Embryophyta</taxon>
        <taxon>Tracheophyta</taxon>
        <taxon>Spermatophyta</taxon>
        <taxon>Magnoliopsida</taxon>
        <taxon>Liliopsida</taxon>
        <taxon>Poales</taxon>
        <taxon>Poaceae</taxon>
        <taxon>PACMAD clade</taxon>
        <taxon>Panicoideae</taxon>
        <taxon>Andropogonodae</taxon>
        <taxon>Andropogoneae</taxon>
        <taxon>Sorghinae</taxon>
        <taxon>Sorghum</taxon>
    </lineage>
</organism>
<reference evidence="2 3" key="1">
    <citation type="journal article" date="2009" name="Nature">
        <title>The Sorghum bicolor genome and the diversification of grasses.</title>
        <authorList>
            <person name="Paterson A.H."/>
            <person name="Bowers J.E."/>
            <person name="Bruggmann R."/>
            <person name="Dubchak I."/>
            <person name="Grimwood J."/>
            <person name="Gundlach H."/>
            <person name="Haberer G."/>
            <person name="Hellsten U."/>
            <person name="Mitros T."/>
            <person name="Poliakov A."/>
            <person name="Schmutz J."/>
            <person name="Spannagl M."/>
            <person name="Tang H."/>
            <person name="Wang X."/>
            <person name="Wicker T."/>
            <person name="Bharti A.K."/>
            <person name="Chapman J."/>
            <person name="Feltus F.A."/>
            <person name="Gowik U."/>
            <person name="Grigoriev I.V."/>
            <person name="Lyons E."/>
            <person name="Maher C.A."/>
            <person name="Martis M."/>
            <person name="Narechania A."/>
            <person name="Otillar R.P."/>
            <person name="Penning B.W."/>
            <person name="Salamov A.A."/>
            <person name="Wang Y."/>
            <person name="Zhang L."/>
            <person name="Carpita N.C."/>
            <person name="Freeling M."/>
            <person name="Gingle A.R."/>
            <person name="Hash C.T."/>
            <person name="Keller B."/>
            <person name="Klein P."/>
            <person name="Kresovich S."/>
            <person name="McCann M.C."/>
            <person name="Ming R."/>
            <person name="Peterson D.G."/>
            <person name="Mehboob-ur-Rahman"/>
            <person name="Ware D."/>
            <person name="Westhoff P."/>
            <person name="Mayer K.F."/>
            <person name="Messing J."/>
            <person name="Rokhsar D.S."/>
        </authorList>
    </citation>
    <scope>NUCLEOTIDE SEQUENCE [LARGE SCALE GENOMIC DNA]</scope>
    <source>
        <strain evidence="3">cv. BTx623</strain>
    </source>
</reference>
<sequence length="162" mass="16467">MASAAVSKGGPRSVYKFVLDSTALHCSSTYSHQLPHCISDPRTAPHESMDSKVCCVFQLALLLGVALALALAGPIIAGGSVEVGLASKTAGAGAYVARQMTMAQATTTTAKTLMGLEVHRRVLSSVSSSSLNPDRAACLGSCPAAGGSYTGRGCQKAYQCGS</sequence>
<dbReference type="EMBL" id="CM000762">
    <property type="protein sequence ID" value="KXG34103.1"/>
    <property type="molecule type" value="Genomic_DNA"/>
</dbReference>
<keyword evidence="3" id="KW-1185">Reference proteome</keyword>
<name>A0A1B6Q868_SORBI</name>
<dbReference type="PANTHER" id="PTHR34998">
    <property type="entry name" value="OS04G0357400 PROTEIN-RELATED"/>
    <property type="match status" value="1"/>
</dbReference>
<reference evidence="3" key="2">
    <citation type="journal article" date="2018" name="Plant J.">
        <title>The Sorghum bicolor reference genome: improved assembly, gene annotations, a transcriptome atlas, and signatures of genome organization.</title>
        <authorList>
            <person name="McCormick R.F."/>
            <person name="Truong S.K."/>
            <person name="Sreedasyam A."/>
            <person name="Jenkins J."/>
            <person name="Shu S."/>
            <person name="Sims D."/>
            <person name="Kennedy M."/>
            <person name="Amirebrahimi M."/>
            <person name="Weers B.D."/>
            <person name="McKinley B."/>
            <person name="Mattison A."/>
            <person name="Morishige D.T."/>
            <person name="Grimwood J."/>
            <person name="Schmutz J."/>
            <person name="Mullet J.E."/>
        </authorList>
    </citation>
    <scope>NUCLEOTIDE SEQUENCE [LARGE SCALE GENOMIC DNA]</scope>
    <source>
        <strain evidence="3">cv. BTx623</strain>
    </source>
</reference>
<dbReference type="PANTHER" id="PTHR34998:SF9">
    <property type="entry name" value="OS04G0357400 PROTEIN"/>
    <property type="match status" value="1"/>
</dbReference>
<evidence type="ECO:0000313" key="2">
    <source>
        <dbReference type="EMBL" id="KXG34103.1"/>
    </source>
</evidence>
<feature type="transmembrane region" description="Helical" evidence="1">
    <location>
        <begin position="56"/>
        <end position="77"/>
    </location>
</feature>